<proteinExistence type="inferred from homology"/>
<dbReference type="InterPro" id="IPR013805">
    <property type="entry name" value="GrpE_CC"/>
</dbReference>
<keyword evidence="3 4" id="KW-0346">Stress response</keyword>
<organism evidence="7 8">
    <name type="scientific">Microtetraspora malaysiensis</name>
    <dbReference type="NCBI Taxonomy" id="161358"/>
    <lineage>
        <taxon>Bacteria</taxon>
        <taxon>Bacillati</taxon>
        <taxon>Actinomycetota</taxon>
        <taxon>Actinomycetes</taxon>
        <taxon>Streptosporangiales</taxon>
        <taxon>Streptosporangiaceae</taxon>
        <taxon>Microtetraspora</taxon>
    </lineage>
</organism>
<comment type="similarity">
    <text evidence="1 3 5">Belongs to the GrpE family.</text>
</comment>
<evidence type="ECO:0000256" key="4">
    <source>
        <dbReference type="RuleBase" id="RU000639"/>
    </source>
</evidence>
<comment type="function">
    <text evidence="3 4">Participates actively in the response to hyperosmotic and heat shock by preventing the aggregation of stress-denatured proteins, in association with DnaK and GrpE. It is the nucleotide exchange factor for DnaK and may function as a thermosensor. Unfolded proteins bind initially to DnaJ; upon interaction with the DnaJ-bound protein, DnaK hydrolyzes its bound ATP, resulting in the formation of a stable complex. GrpE releases ADP from DnaK; ATP binding to DnaK triggers the release of the substrate protein, thus completing the reaction cycle. Several rounds of ATP-dependent interactions between DnaJ, DnaK and GrpE are required for fully efficient folding.</text>
</comment>
<evidence type="ECO:0000256" key="6">
    <source>
        <dbReference type="SAM" id="MobiDB-lite"/>
    </source>
</evidence>
<evidence type="ECO:0000256" key="5">
    <source>
        <dbReference type="RuleBase" id="RU004478"/>
    </source>
</evidence>
<keyword evidence="8" id="KW-1185">Reference proteome</keyword>
<keyword evidence="3" id="KW-0963">Cytoplasm</keyword>
<feature type="compositionally biased region" description="Gly residues" evidence="6">
    <location>
        <begin position="116"/>
        <end position="132"/>
    </location>
</feature>
<dbReference type="Gene3D" id="3.90.20.20">
    <property type="match status" value="1"/>
</dbReference>
<dbReference type="SUPFAM" id="SSF51064">
    <property type="entry name" value="Head domain of nucleotide exchange factor GrpE"/>
    <property type="match status" value="1"/>
</dbReference>
<evidence type="ECO:0000256" key="2">
    <source>
        <dbReference type="ARBA" id="ARBA00023186"/>
    </source>
</evidence>
<sequence length="215" mass="22698">MSEREQGRAGGPDETRGELPAAEARAEARPEERGRSETDEMVADLEGRWLRAVAELDTVRRRMARDMERQREEERARVAAEWLPVLDNLELALRHAGDGARGSHGVPGAADAPREGAGGGGFAPPPGTGGSGHAEAVIEGVRAVRDQAVAVLARLGFPRQEAVGQKFDPAVHEAVGAVPDPHAPPGTVIDVVRPGYGDADHLLRPASVVVSTKAD</sequence>
<dbReference type="SUPFAM" id="SSF58014">
    <property type="entry name" value="Coiled-coil domain of nucleotide exchange factor GrpE"/>
    <property type="match status" value="1"/>
</dbReference>
<feature type="region of interest" description="Disordered" evidence="6">
    <location>
        <begin position="98"/>
        <end position="133"/>
    </location>
</feature>
<comment type="caution">
    <text evidence="7">The sequence shown here is derived from an EMBL/GenBank/DDBJ whole genome shotgun (WGS) entry which is preliminary data.</text>
</comment>
<dbReference type="RefSeq" id="WP_387409057.1">
    <property type="nucleotide sequence ID" value="NZ_JBIASD010000003.1"/>
</dbReference>
<accession>A0ABW6SJ85</accession>
<evidence type="ECO:0000313" key="8">
    <source>
        <dbReference type="Proteomes" id="UP001602013"/>
    </source>
</evidence>
<dbReference type="PRINTS" id="PR00773">
    <property type="entry name" value="GRPEPROTEIN"/>
</dbReference>
<comment type="subcellular location">
    <subcellularLocation>
        <location evidence="3">Cytoplasm</location>
    </subcellularLocation>
</comment>
<dbReference type="CDD" id="cd00446">
    <property type="entry name" value="GrpE"/>
    <property type="match status" value="1"/>
</dbReference>
<dbReference type="PROSITE" id="PS01071">
    <property type="entry name" value="GRPE"/>
    <property type="match status" value="1"/>
</dbReference>
<dbReference type="Proteomes" id="UP001602013">
    <property type="component" value="Unassembled WGS sequence"/>
</dbReference>
<feature type="compositionally biased region" description="Basic and acidic residues" evidence="6">
    <location>
        <begin position="24"/>
        <end position="38"/>
    </location>
</feature>
<dbReference type="HAMAP" id="MF_01151">
    <property type="entry name" value="GrpE"/>
    <property type="match status" value="1"/>
</dbReference>
<dbReference type="PANTHER" id="PTHR21237:SF23">
    <property type="entry name" value="GRPE PROTEIN HOMOLOG, MITOCHONDRIAL"/>
    <property type="match status" value="1"/>
</dbReference>
<dbReference type="Gene3D" id="2.30.22.10">
    <property type="entry name" value="Head domain of nucleotide exchange factor GrpE"/>
    <property type="match status" value="1"/>
</dbReference>
<evidence type="ECO:0000256" key="3">
    <source>
        <dbReference type="HAMAP-Rule" id="MF_01151"/>
    </source>
</evidence>
<reference evidence="7 8" key="1">
    <citation type="submission" date="2024-10" db="EMBL/GenBank/DDBJ databases">
        <title>The Natural Products Discovery Center: Release of the First 8490 Sequenced Strains for Exploring Actinobacteria Biosynthetic Diversity.</title>
        <authorList>
            <person name="Kalkreuter E."/>
            <person name="Kautsar S.A."/>
            <person name="Yang D."/>
            <person name="Bader C.D."/>
            <person name="Teijaro C.N."/>
            <person name="Fluegel L."/>
            <person name="Davis C.M."/>
            <person name="Simpson J.R."/>
            <person name="Lauterbach L."/>
            <person name="Steele A.D."/>
            <person name="Gui C."/>
            <person name="Meng S."/>
            <person name="Li G."/>
            <person name="Viehrig K."/>
            <person name="Ye F."/>
            <person name="Su P."/>
            <person name="Kiefer A.F."/>
            <person name="Nichols A."/>
            <person name="Cepeda A.J."/>
            <person name="Yan W."/>
            <person name="Fan B."/>
            <person name="Jiang Y."/>
            <person name="Adhikari A."/>
            <person name="Zheng C.-J."/>
            <person name="Schuster L."/>
            <person name="Cowan T.M."/>
            <person name="Smanski M.J."/>
            <person name="Chevrette M.G."/>
            <person name="De Carvalho L.P.S."/>
            <person name="Shen B."/>
        </authorList>
    </citation>
    <scope>NUCLEOTIDE SEQUENCE [LARGE SCALE GENOMIC DNA]</scope>
    <source>
        <strain evidence="7 8">NPDC002173</strain>
    </source>
</reference>
<gene>
    <name evidence="3" type="primary">grpE</name>
    <name evidence="7" type="ORF">ACFYXI_05520</name>
</gene>
<comment type="subunit">
    <text evidence="3">Homodimer.</text>
</comment>
<evidence type="ECO:0000313" key="7">
    <source>
        <dbReference type="EMBL" id="MFF3665035.1"/>
    </source>
</evidence>
<evidence type="ECO:0000256" key="1">
    <source>
        <dbReference type="ARBA" id="ARBA00009054"/>
    </source>
</evidence>
<protein>
    <recommendedName>
        <fullName evidence="3 4">Protein GrpE</fullName>
    </recommendedName>
    <alternativeName>
        <fullName evidence="3">HSP-70 cofactor</fullName>
    </alternativeName>
</protein>
<feature type="compositionally biased region" description="Basic and acidic residues" evidence="6">
    <location>
        <begin position="1"/>
        <end position="17"/>
    </location>
</feature>
<dbReference type="PANTHER" id="PTHR21237">
    <property type="entry name" value="GRPE PROTEIN"/>
    <property type="match status" value="1"/>
</dbReference>
<feature type="region of interest" description="Disordered" evidence="6">
    <location>
        <begin position="1"/>
        <end position="41"/>
    </location>
</feature>
<dbReference type="Pfam" id="PF01025">
    <property type="entry name" value="GrpE"/>
    <property type="match status" value="1"/>
</dbReference>
<dbReference type="InterPro" id="IPR000740">
    <property type="entry name" value="GrpE"/>
</dbReference>
<dbReference type="EMBL" id="JBIASD010000003">
    <property type="protein sequence ID" value="MFF3665035.1"/>
    <property type="molecule type" value="Genomic_DNA"/>
</dbReference>
<name>A0ABW6SJ85_9ACTN</name>
<dbReference type="InterPro" id="IPR009012">
    <property type="entry name" value="GrpE_head"/>
</dbReference>
<keyword evidence="2 3" id="KW-0143">Chaperone</keyword>